<gene>
    <name evidence="1" type="ORF">G3M58_80955</name>
</gene>
<evidence type="ECO:0000313" key="1">
    <source>
        <dbReference type="EMBL" id="NEE20622.1"/>
    </source>
</evidence>
<organism evidence="1">
    <name type="scientific">Streptomyces sp. SID7499</name>
    <dbReference type="NCBI Taxonomy" id="2706086"/>
    <lineage>
        <taxon>Bacteria</taxon>
        <taxon>Bacillati</taxon>
        <taxon>Actinomycetota</taxon>
        <taxon>Actinomycetes</taxon>
        <taxon>Kitasatosporales</taxon>
        <taxon>Streptomycetaceae</taxon>
        <taxon>Streptomyces</taxon>
    </lineage>
</organism>
<dbReference type="InterPro" id="IPR007423">
    <property type="entry name" value="Sel_put"/>
</dbReference>
<comment type="caution">
    <text evidence="1">The sequence shown here is derived from an EMBL/GenBank/DDBJ whole genome shotgun (WGS) entry which is preliminary data.</text>
</comment>
<sequence>MRRAARWARAVRWYLRELTGESEYDRYCLHRQRHHPHAPLPTRREYQVLRTLHQESRTQSRCC</sequence>
<name>A0A6G3XSR0_9ACTN</name>
<dbReference type="Pfam" id="PF04328">
    <property type="entry name" value="Sel_put"/>
    <property type="match status" value="1"/>
</dbReference>
<reference evidence="1" key="1">
    <citation type="submission" date="2020-01" db="EMBL/GenBank/DDBJ databases">
        <title>Insect and environment-associated Actinomycetes.</title>
        <authorList>
            <person name="Currrie C."/>
            <person name="Chevrette M."/>
            <person name="Carlson C."/>
            <person name="Stubbendieck R."/>
            <person name="Wendt-Pienkowski E."/>
        </authorList>
    </citation>
    <scope>NUCLEOTIDE SEQUENCE</scope>
    <source>
        <strain evidence="1">SID7499</strain>
    </source>
</reference>
<dbReference type="EMBL" id="JAAGMN010008712">
    <property type="protein sequence ID" value="NEE20622.1"/>
    <property type="molecule type" value="Genomic_DNA"/>
</dbReference>
<protein>
    <submittedName>
        <fullName evidence="1">YbdD/YjiX family protein</fullName>
    </submittedName>
</protein>
<proteinExistence type="predicted"/>
<accession>A0A6G3XSR0</accession>
<dbReference type="AlphaFoldDB" id="A0A6G3XSR0"/>